<name>A0A5C4J715_9ACTN</name>
<dbReference type="AlphaFoldDB" id="A0A5C4J715"/>
<sequence length="87" mass="9213">MLPSPVLAGSVLAESTRLGDAYFLAIGPAVIFLAVIFWVVVTLLASHRPPHRPRGRASGLPHRGPVQGGVISGSPSQRTRRDAVPPR</sequence>
<feature type="transmembrane region" description="Helical" evidence="2">
    <location>
        <begin position="22"/>
        <end position="46"/>
    </location>
</feature>
<keyword evidence="4" id="KW-1185">Reference proteome</keyword>
<comment type="caution">
    <text evidence="3">The sequence shown here is derived from an EMBL/GenBank/DDBJ whole genome shotgun (WGS) entry which is preliminary data.</text>
</comment>
<proteinExistence type="predicted"/>
<keyword evidence="2" id="KW-0472">Membrane</keyword>
<keyword evidence="2" id="KW-0812">Transmembrane</keyword>
<evidence type="ECO:0000313" key="3">
    <source>
        <dbReference type="EMBL" id="TMQ94159.1"/>
    </source>
</evidence>
<accession>A0A5C4J715</accession>
<dbReference type="OrthoDB" id="3483766at2"/>
<gene>
    <name evidence="3" type="ORF">ETD83_24385</name>
</gene>
<dbReference type="Proteomes" id="UP000309174">
    <property type="component" value="Unassembled WGS sequence"/>
</dbReference>
<evidence type="ECO:0000313" key="4">
    <source>
        <dbReference type="Proteomes" id="UP000309174"/>
    </source>
</evidence>
<dbReference type="RefSeq" id="WP_138647492.1">
    <property type="nucleotide sequence ID" value="NZ_VCKW01000135.1"/>
</dbReference>
<keyword evidence="2" id="KW-1133">Transmembrane helix</keyword>
<feature type="region of interest" description="Disordered" evidence="1">
    <location>
        <begin position="48"/>
        <end position="87"/>
    </location>
</feature>
<reference evidence="3 4" key="1">
    <citation type="submission" date="2019-05" db="EMBL/GenBank/DDBJ databases">
        <title>Draft genome sequence of Actinomadura sp. 14C53.</title>
        <authorList>
            <person name="Saricaoglu S."/>
            <person name="Isik K."/>
        </authorList>
    </citation>
    <scope>NUCLEOTIDE SEQUENCE [LARGE SCALE GENOMIC DNA]</scope>
    <source>
        <strain evidence="3 4">14C53</strain>
    </source>
</reference>
<dbReference type="EMBL" id="VCKW01000135">
    <property type="protein sequence ID" value="TMQ94159.1"/>
    <property type="molecule type" value="Genomic_DNA"/>
</dbReference>
<organism evidence="3 4">
    <name type="scientific">Actinomadura soli</name>
    <dbReference type="NCBI Taxonomy" id="2508997"/>
    <lineage>
        <taxon>Bacteria</taxon>
        <taxon>Bacillati</taxon>
        <taxon>Actinomycetota</taxon>
        <taxon>Actinomycetes</taxon>
        <taxon>Streptosporangiales</taxon>
        <taxon>Thermomonosporaceae</taxon>
        <taxon>Actinomadura</taxon>
    </lineage>
</organism>
<evidence type="ECO:0000256" key="2">
    <source>
        <dbReference type="SAM" id="Phobius"/>
    </source>
</evidence>
<evidence type="ECO:0000256" key="1">
    <source>
        <dbReference type="SAM" id="MobiDB-lite"/>
    </source>
</evidence>
<protein>
    <submittedName>
        <fullName evidence="3">Uncharacterized protein</fullName>
    </submittedName>
</protein>